<dbReference type="Proteomes" id="UP000691718">
    <property type="component" value="Unassembled WGS sequence"/>
</dbReference>
<evidence type="ECO:0000313" key="3">
    <source>
        <dbReference type="Proteomes" id="UP000691718"/>
    </source>
</evidence>
<keyword evidence="3" id="KW-1185">Reference proteome</keyword>
<evidence type="ECO:0000256" key="1">
    <source>
        <dbReference type="SAM" id="MobiDB-lite"/>
    </source>
</evidence>
<dbReference type="EMBL" id="CAJQZP010000945">
    <property type="protein sequence ID" value="CAG5001124.1"/>
    <property type="molecule type" value="Genomic_DNA"/>
</dbReference>
<dbReference type="AlphaFoldDB" id="A0A8S3X465"/>
<reference evidence="2" key="1">
    <citation type="submission" date="2021-04" db="EMBL/GenBank/DDBJ databases">
        <authorList>
            <person name="Tunstrom K."/>
        </authorList>
    </citation>
    <scope>NUCLEOTIDE SEQUENCE</scope>
</reference>
<organism evidence="2 3">
    <name type="scientific">Parnassius apollo</name>
    <name type="common">Apollo butterfly</name>
    <name type="synonym">Papilio apollo</name>
    <dbReference type="NCBI Taxonomy" id="110799"/>
    <lineage>
        <taxon>Eukaryota</taxon>
        <taxon>Metazoa</taxon>
        <taxon>Ecdysozoa</taxon>
        <taxon>Arthropoda</taxon>
        <taxon>Hexapoda</taxon>
        <taxon>Insecta</taxon>
        <taxon>Pterygota</taxon>
        <taxon>Neoptera</taxon>
        <taxon>Endopterygota</taxon>
        <taxon>Lepidoptera</taxon>
        <taxon>Glossata</taxon>
        <taxon>Ditrysia</taxon>
        <taxon>Papilionoidea</taxon>
        <taxon>Papilionidae</taxon>
        <taxon>Parnassiinae</taxon>
        <taxon>Parnassini</taxon>
        <taxon>Parnassius</taxon>
        <taxon>Parnassius</taxon>
    </lineage>
</organism>
<name>A0A8S3X465_PARAO</name>
<proteinExistence type="predicted"/>
<gene>
    <name evidence="2" type="ORF">PAPOLLO_LOCUS13857</name>
</gene>
<feature type="region of interest" description="Disordered" evidence="1">
    <location>
        <begin position="297"/>
        <end position="321"/>
    </location>
</feature>
<feature type="compositionally biased region" description="Basic residues" evidence="1">
    <location>
        <begin position="311"/>
        <end position="321"/>
    </location>
</feature>
<comment type="caution">
    <text evidence="2">The sequence shown here is derived from an EMBL/GenBank/DDBJ whole genome shotgun (WGS) entry which is preliminary data.</text>
</comment>
<evidence type="ECO:0000313" key="2">
    <source>
        <dbReference type="EMBL" id="CAG5001124.1"/>
    </source>
</evidence>
<protein>
    <submittedName>
        <fullName evidence="2">(apollo) hypothetical protein</fullName>
    </submittedName>
</protein>
<feature type="region of interest" description="Disordered" evidence="1">
    <location>
        <begin position="14"/>
        <end position="38"/>
    </location>
</feature>
<feature type="compositionally biased region" description="Polar residues" evidence="1">
    <location>
        <begin position="14"/>
        <end position="26"/>
    </location>
</feature>
<sequence length="321" mass="37308">MQKNDEDLVFVFKSNNNMDHSATNSRNSDEKELPSGVQDDDINTMRHILSKSVCNGMDRVAAEVLQGRMKRNEKKWKAADDPETLVSDNKIDEHLYNLCVDLVDTTISTNGSKVDHKCVSNSKQEQDGLTSRSETVTKRIKFKEFDDTDPYELNNNPTDKFYILENNNVLDLDLPNVPRLKHTKFSQKENLKTQSLIYPKKKKHLTQQSQSFNMSKSRKNAKNDFLNTIKRELQNHDIIEEPRNMFEALKVKARNKIKYNKHIHFDNTTHIKTGKDSNDPDCEFNSPKLIQTKKLNRNGLKGNKFADRSPMQKRRIEKPRN</sequence>
<accession>A0A8S3X465</accession>
<dbReference type="OrthoDB" id="7491828at2759"/>